<proteinExistence type="predicted"/>
<dbReference type="AlphaFoldDB" id="A0A9Q3CUY4"/>
<organism evidence="1 2">
    <name type="scientific">Austropuccinia psidii MF-1</name>
    <dbReference type="NCBI Taxonomy" id="1389203"/>
    <lineage>
        <taxon>Eukaryota</taxon>
        <taxon>Fungi</taxon>
        <taxon>Dikarya</taxon>
        <taxon>Basidiomycota</taxon>
        <taxon>Pucciniomycotina</taxon>
        <taxon>Pucciniomycetes</taxon>
        <taxon>Pucciniales</taxon>
        <taxon>Sphaerophragmiaceae</taxon>
        <taxon>Austropuccinia</taxon>
    </lineage>
</organism>
<protein>
    <submittedName>
        <fullName evidence="1">Uncharacterized protein</fullName>
    </submittedName>
</protein>
<evidence type="ECO:0000313" key="1">
    <source>
        <dbReference type="EMBL" id="MBW0490312.1"/>
    </source>
</evidence>
<reference evidence="1" key="1">
    <citation type="submission" date="2021-03" db="EMBL/GenBank/DDBJ databases">
        <title>Draft genome sequence of rust myrtle Austropuccinia psidii MF-1, a brazilian biotype.</title>
        <authorList>
            <person name="Quecine M.C."/>
            <person name="Pachon D.M.R."/>
            <person name="Bonatelli M.L."/>
            <person name="Correr F.H."/>
            <person name="Franceschini L.M."/>
            <person name="Leite T.F."/>
            <person name="Margarido G.R.A."/>
            <person name="Almeida C.A."/>
            <person name="Ferrarezi J.A."/>
            <person name="Labate C.A."/>
        </authorList>
    </citation>
    <scope>NUCLEOTIDE SEQUENCE</scope>
    <source>
        <strain evidence="1">MF-1</strain>
    </source>
</reference>
<dbReference type="Proteomes" id="UP000765509">
    <property type="component" value="Unassembled WGS sequence"/>
</dbReference>
<name>A0A9Q3CUY4_9BASI</name>
<comment type="caution">
    <text evidence="1">The sequence shown here is derived from an EMBL/GenBank/DDBJ whole genome shotgun (WGS) entry which is preliminary data.</text>
</comment>
<sequence length="91" mass="10397">MKQELINVLYTYKNAFSSENEPLGAIREHEVYINLNIYRPYPPVLRRQAYPESPTASSALEEPIQELIQLCVLRNVAHNEEVEGTTPVIIA</sequence>
<evidence type="ECO:0000313" key="2">
    <source>
        <dbReference type="Proteomes" id="UP000765509"/>
    </source>
</evidence>
<accession>A0A9Q3CUY4</accession>
<dbReference type="EMBL" id="AVOT02010511">
    <property type="protein sequence ID" value="MBW0490312.1"/>
    <property type="molecule type" value="Genomic_DNA"/>
</dbReference>
<keyword evidence="2" id="KW-1185">Reference proteome</keyword>
<gene>
    <name evidence="1" type="ORF">O181_030027</name>
</gene>